<accession>A0ABS2BYY8</accession>
<protein>
    <submittedName>
        <fullName evidence="1">Uncharacterized protein</fullName>
    </submittedName>
</protein>
<evidence type="ECO:0000313" key="2">
    <source>
        <dbReference type="Proteomes" id="UP000745663"/>
    </source>
</evidence>
<dbReference type="RefSeq" id="WP_203584759.1">
    <property type="nucleotide sequence ID" value="NZ_JACOPV010000008.1"/>
</dbReference>
<keyword evidence="2" id="KW-1185">Reference proteome</keyword>
<dbReference type="Proteomes" id="UP000745663">
    <property type="component" value="Unassembled WGS sequence"/>
</dbReference>
<sequence>MIEIMGVAVASLLAAGAGVWLGRGIGLSKADRLQRIAERAMGEASESAKEVAGARMDIHSLTIERNRLLAENEVLRTNAELYSQVERAAGELPGAWRIEIVVELHGGAVELYDGDGIGVDFDGQGPLSEQVSDAIDLARSAAMERDCVGAH</sequence>
<proteinExistence type="predicted"/>
<gene>
    <name evidence="1" type="ORF">H8F21_14815</name>
</gene>
<reference evidence="1 2" key="1">
    <citation type="submission" date="2020-08" db="EMBL/GenBank/DDBJ databases">
        <title>Description of novel Pseudomonas species.</title>
        <authorList>
            <person name="Duman M."/>
            <person name="Mulet M."/>
            <person name="Altun S."/>
            <person name="Saticioglu I.B."/>
            <person name="Lalucat J."/>
            <person name="Garcia-Valdes E."/>
        </authorList>
    </citation>
    <scope>NUCLEOTIDE SEQUENCE [LARGE SCALE GENOMIC DNA]</scope>
    <source>
        <strain evidence="1 2">P66</strain>
    </source>
</reference>
<dbReference type="EMBL" id="JACOPV010000008">
    <property type="protein sequence ID" value="MBM5458838.1"/>
    <property type="molecule type" value="Genomic_DNA"/>
</dbReference>
<comment type="caution">
    <text evidence="1">The sequence shown here is derived from an EMBL/GenBank/DDBJ whole genome shotgun (WGS) entry which is preliminary data.</text>
</comment>
<name>A0ABS2BYY8_9PSED</name>
<organism evidence="1 2">
    <name type="scientific">Pseudomonas arcuscaelestis</name>
    <dbReference type="NCBI Taxonomy" id="2710591"/>
    <lineage>
        <taxon>Bacteria</taxon>
        <taxon>Pseudomonadati</taxon>
        <taxon>Pseudomonadota</taxon>
        <taxon>Gammaproteobacteria</taxon>
        <taxon>Pseudomonadales</taxon>
        <taxon>Pseudomonadaceae</taxon>
        <taxon>Pseudomonas</taxon>
    </lineage>
</organism>
<evidence type="ECO:0000313" key="1">
    <source>
        <dbReference type="EMBL" id="MBM5458838.1"/>
    </source>
</evidence>